<name>A0A9W9HFZ5_9EURO</name>
<dbReference type="GeneID" id="81400892"/>
<dbReference type="Proteomes" id="UP001149079">
    <property type="component" value="Unassembled WGS sequence"/>
</dbReference>
<reference evidence="3" key="2">
    <citation type="journal article" date="2023" name="IMA Fungus">
        <title>Comparative genomic study of the Penicillium genus elucidates a diverse pangenome and 15 lateral gene transfer events.</title>
        <authorList>
            <person name="Petersen C."/>
            <person name="Sorensen T."/>
            <person name="Nielsen M.R."/>
            <person name="Sondergaard T.E."/>
            <person name="Sorensen J.L."/>
            <person name="Fitzpatrick D.A."/>
            <person name="Frisvad J.C."/>
            <person name="Nielsen K.L."/>
        </authorList>
    </citation>
    <scope>NUCLEOTIDE SEQUENCE</scope>
    <source>
        <strain evidence="3">IBT 22155</strain>
    </source>
</reference>
<dbReference type="RefSeq" id="XP_056526888.1">
    <property type="nucleotide sequence ID" value="XM_056661722.1"/>
</dbReference>
<comment type="caution">
    <text evidence="3">The sequence shown here is derived from an EMBL/GenBank/DDBJ whole genome shotgun (WGS) entry which is preliminary data.</text>
</comment>
<evidence type="ECO:0000256" key="2">
    <source>
        <dbReference type="SAM" id="SignalP"/>
    </source>
</evidence>
<feature type="chain" id="PRO_5040917948" description="Hydrophobin" evidence="2">
    <location>
        <begin position="19"/>
        <end position="166"/>
    </location>
</feature>
<evidence type="ECO:0000256" key="1">
    <source>
        <dbReference type="SAM" id="MobiDB-lite"/>
    </source>
</evidence>
<gene>
    <name evidence="3" type="ORF">N7515_000978</name>
</gene>
<feature type="compositionally biased region" description="Low complexity" evidence="1">
    <location>
        <begin position="38"/>
        <end position="47"/>
    </location>
</feature>
<evidence type="ECO:0000313" key="4">
    <source>
        <dbReference type="Proteomes" id="UP001149079"/>
    </source>
</evidence>
<accession>A0A9W9HFZ5</accession>
<feature type="signal peptide" evidence="2">
    <location>
        <begin position="1"/>
        <end position="18"/>
    </location>
</feature>
<organism evidence="3 4">
    <name type="scientific">Penicillium bovifimosum</name>
    <dbReference type="NCBI Taxonomy" id="126998"/>
    <lineage>
        <taxon>Eukaryota</taxon>
        <taxon>Fungi</taxon>
        <taxon>Dikarya</taxon>
        <taxon>Ascomycota</taxon>
        <taxon>Pezizomycotina</taxon>
        <taxon>Eurotiomycetes</taxon>
        <taxon>Eurotiomycetidae</taxon>
        <taxon>Eurotiales</taxon>
        <taxon>Aspergillaceae</taxon>
        <taxon>Penicillium</taxon>
    </lineage>
</organism>
<evidence type="ECO:0000313" key="3">
    <source>
        <dbReference type="EMBL" id="KAJ5146414.1"/>
    </source>
</evidence>
<evidence type="ECO:0008006" key="5">
    <source>
        <dbReference type="Google" id="ProtNLM"/>
    </source>
</evidence>
<sequence length="166" mass="17660">MQIKTLLAGLASILAVTAVPMASQKASPTPSASKSLIPHSSSASVSPSPTPTPNPYEAYTCPTGKFKSCCMSVQQTGEDVIKPLGKLVPIVSGLELSSAISFQCKKMNEQDPPDTCNAHGYSPMCCSDQGGALNSCKPFEQVKKNYYTHQMNLPETQADMIMDILT</sequence>
<keyword evidence="2" id="KW-0732">Signal</keyword>
<keyword evidence="4" id="KW-1185">Reference proteome</keyword>
<feature type="compositionally biased region" description="Polar residues" evidence="1">
    <location>
        <begin position="24"/>
        <end position="34"/>
    </location>
</feature>
<feature type="region of interest" description="Disordered" evidence="1">
    <location>
        <begin position="24"/>
        <end position="53"/>
    </location>
</feature>
<reference evidence="3" key="1">
    <citation type="submission" date="2022-11" db="EMBL/GenBank/DDBJ databases">
        <authorList>
            <person name="Petersen C."/>
        </authorList>
    </citation>
    <scope>NUCLEOTIDE SEQUENCE</scope>
    <source>
        <strain evidence="3">IBT 22155</strain>
    </source>
</reference>
<dbReference type="EMBL" id="JAPQKL010000001">
    <property type="protein sequence ID" value="KAJ5146414.1"/>
    <property type="molecule type" value="Genomic_DNA"/>
</dbReference>
<proteinExistence type="predicted"/>
<protein>
    <recommendedName>
        <fullName evidence="5">Hydrophobin</fullName>
    </recommendedName>
</protein>
<dbReference type="AlphaFoldDB" id="A0A9W9HFZ5"/>
<dbReference type="OrthoDB" id="4292214at2759"/>